<dbReference type="AlphaFoldDB" id="A0A381S275"/>
<evidence type="ECO:0000313" key="1">
    <source>
        <dbReference type="EMBL" id="SUZ97461.1"/>
    </source>
</evidence>
<dbReference type="EMBL" id="UINC01002512">
    <property type="protein sequence ID" value="SUZ97461.1"/>
    <property type="molecule type" value="Genomic_DNA"/>
</dbReference>
<name>A0A381S275_9ZZZZ</name>
<reference evidence="1" key="1">
    <citation type="submission" date="2018-05" db="EMBL/GenBank/DDBJ databases">
        <authorList>
            <person name="Lanie J.A."/>
            <person name="Ng W.-L."/>
            <person name="Kazmierczak K.M."/>
            <person name="Andrzejewski T.M."/>
            <person name="Davidsen T.M."/>
            <person name="Wayne K.J."/>
            <person name="Tettelin H."/>
            <person name="Glass J.I."/>
            <person name="Rusch D."/>
            <person name="Podicherti R."/>
            <person name="Tsui H.-C.T."/>
            <person name="Winkler M.E."/>
        </authorList>
    </citation>
    <scope>NUCLEOTIDE SEQUENCE</scope>
</reference>
<proteinExistence type="predicted"/>
<accession>A0A381S275</accession>
<organism evidence="1">
    <name type="scientific">marine metagenome</name>
    <dbReference type="NCBI Taxonomy" id="408172"/>
    <lineage>
        <taxon>unclassified sequences</taxon>
        <taxon>metagenomes</taxon>
        <taxon>ecological metagenomes</taxon>
    </lineage>
</organism>
<sequence>MIFISFFSEICLCQGAKSRFSDEQIVAMTGGYLKRMAGAPQYAGAKVYRHPEQGKIYQIHLKVDRNRETEGLGYAFDVMLTMSQYFKKPPKVFMAVLHSDNRSAPPVICTGGAKCTQDHFIRKTITYKEWYTKCIQFQKPETLTSP</sequence>
<protein>
    <submittedName>
        <fullName evidence="1">Uncharacterized protein</fullName>
    </submittedName>
</protein>
<gene>
    <name evidence="1" type="ORF">METZ01_LOCUS50315</name>
</gene>